<evidence type="ECO:0000256" key="6">
    <source>
        <dbReference type="ARBA" id="ARBA00008750"/>
    </source>
</evidence>
<dbReference type="GO" id="GO:0004165">
    <property type="term" value="F:delta(3)-delta(2)-enoyl-CoA isomerase activity"/>
    <property type="evidence" value="ECO:0007669"/>
    <property type="project" value="UniProtKB-EC"/>
</dbReference>
<dbReference type="GO" id="GO:0003857">
    <property type="term" value="F:(3S)-3-hydroxyacyl-CoA dehydrogenase (NAD+) activity"/>
    <property type="evidence" value="ECO:0007669"/>
    <property type="project" value="TreeGrafter"/>
</dbReference>
<feature type="domain" description="3-hydroxyacyl-CoA dehydrogenase NAD binding" evidence="20">
    <location>
        <begin position="306"/>
        <end position="484"/>
    </location>
</feature>
<dbReference type="SUPFAM" id="SSF51735">
    <property type="entry name" value="NAD(P)-binding Rossmann-fold domains"/>
    <property type="match status" value="1"/>
</dbReference>
<evidence type="ECO:0000256" key="14">
    <source>
        <dbReference type="ARBA" id="ARBA00023268"/>
    </source>
</evidence>
<dbReference type="GO" id="GO:0004300">
    <property type="term" value="F:enoyl-CoA hydratase activity"/>
    <property type="evidence" value="ECO:0007669"/>
    <property type="project" value="UniProtKB-EC"/>
</dbReference>
<dbReference type="GO" id="GO:0070403">
    <property type="term" value="F:NAD+ binding"/>
    <property type="evidence" value="ECO:0007669"/>
    <property type="project" value="InterPro"/>
</dbReference>
<dbReference type="EMBL" id="RWGY01000029">
    <property type="protein sequence ID" value="TVU18983.1"/>
    <property type="molecule type" value="Genomic_DNA"/>
</dbReference>
<keyword evidence="12" id="KW-0413">Isomerase</keyword>
<evidence type="ECO:0000256" key="3">
    <source>
        <dbReference type="ARBA" id="ARBA00004275"/>
    </source>
</evidence>
<gene>
    <name evidence="21" type="ORF">EJB05_35106</name>
</gene>
<keyword evidence="22" id="KW-1185">Reference proteome</keyword>
<comment type="catalytic activity">
    <reaction evidence="2">
        <text>a (3E)-enoyl-CoA = a 4-saturated (2E)-enoyl-CoA</text>
        <dbReference type="Rhea" id="RHEA:45228"/>
        <dbReference type="ChEBI" id="CHEBI:58521"/>
        <dbReference type="ChEBI" id="CHEBI:85097"/>
        <dbReference type="EC" id="5.3.3.8"/>
    </reaction>
</comment>
<dbReference type="PANTHER" id="PTHR23309:SF35">
    <property type="match status" value="1"/>
</dbReference>
<dbReference type="Pfam" id="PF00725">
    <property type="entry name" value="3HCDH"/>
    <property type="match status" value="1"/>
</dbReference>
<dbReference type="FunFam" id="3.40.50.720:FF:000009">
    <property type="entry name" value="Fatty oxidation complex, alpha subunit"/>
    <property type="match status" value="1"/>
</dbReference>
<comment type="similarity">
    <text evidence="5">In the central section; belongs to the 3-hydroxyacyl-CoA dehydrogenase family.</text>
</comment>
<evidence type="ECO:0000256" key="7">
    <source>
        <dbReference type="ARBA" id="ARBA00022832"/>
    </source>
</evidence>
<evidence type="ECO:0000256" key="10">
    <source>
        <dbReference type="ARBA" id="ARBA00023098"/>
    </source>
</evidence>
<keyword evidence="8" id="KW-0560">Oxidoreductase</keyword>
<dbReference type="PROSITE" id="PS00166">
    <property type="entry name" value="ENOYL_COA_HYDRATASE"/>
    <property type="match status" value="1"/>
</dbReference>
<protein>
    <submittedName>
        <fullName evidence="21">Uncharacterized protein</fullName>
    </submittedName>
</protein>
<evidence type="ECO:0000256" key="16">
    <source>
        <dbReference type="ARBA" id="ARBA00023709"/>
    </source>
</evidence>
<dbReference type="Gene3D" id="3.90.226.10">
    <property type="entry name" value="2-enoyl-CoA Hydratase, Chain A, domain 1"/>
    <property type="match status" value="1"/>
</dbReference>
<evidence type="ECO:0000256" key="1">
    <source>
        <dbReference type="ARBA" id="ARBA00000452"/>
    </source>
</evidence>
<evidence type="ECO:0000256" key="2">
    <source>
        <dbReference type="ARBA" id="ARBA00000765"/>
    </source>
</evidence>
<comment type="subcellular location">
    <subcellularLocation>
        <location evidence="3">Peroxisome</location>
    </subcellularLocation>
</comment>
<evidence type="ECO:0000256" key="13">
    <source>
        <dbReference type="ARBA" id="ARBA00023239"/>
    </source>
</evidence>
<dbReference type="SUPFAM" id="SSF48179">
    <property type="entry name" value="6-phosphogluconate dehydrogenase C-terminal domain-like"/>
    <property type="match status" value="2"/>
</dbReference>
<comment type="similarity">
    <text evidence="18">Belongs to the enoyl-CoA hydratase/isomerase family.</text>
</comment>
<evidence type="ECO:0000259" key="19">
    <source>
        <dbReference type="Pfam" id="PF00725"/>
    </source>
</evidence>
<evidence type="ECO:0000256" key="15">
    <source>
        <dbReference type="ARBA" id="ARBA00023701"/>
    </source>
</evidence>
<dbReference type="Gene3D" id="1.10.1040.50">
    <property type="match status" value="1"/>
</dbReference>
<dbReference type="Gene3D" id="3.40.50.720">
    <property type="entry name" value="NAD(P)-binding Rossmann-like Domain"/>
    <property type="match status" value="1"/>
</dbReference>
<dbReference type="GO" id="GO:0005777">
    <property type="term" value="C:peroxisome"/>
    <property type="evidence" value="ECO:0007669"/>
    <property type="project" value="UniProtKB-SubCell"/>
</dbReference>
<keyword evidence="10" id="KW-0443">Lipid metabolism</keyword>
<dbReference type="GO" id="GO:0006635">
    <property type="term" value="P:fatty acid beta-oxidation"/>
    <property type="evidence" value="ECO:0007669"/>
    <property type="project" value="UniProtKB-UniPathway"/>
</dbReference>
<evidence type="ECO:0000256" key="17">
    <source>
        <dbReference type="ARBA" id="ARBA00023717"/>
    </source>
</evidence>
<dbReference type="InterPro" id="IPR006176">
    <property type="entry name" value="3-OHacyl-CoA_DH_NAD-bd"/>
</dbReference>
<proteinExistence type="inferred from homology"/>
<keyword evidence="7" id="KW-0276">Fatty acid metabolism</keyword>
<dbReference type="CDD" id="cd06558">
    <property type="entry name" value="crotonase-like"/>
    <property type="match status" value="1"/>
</dbReference>
<comment type="catalytic activity">
    <reaction evidence="17">
        <text>a 4-saturated-(3S)-3-hydroxyacyl-CoA = a (3E)-enoyl-CoA + H2O</text>
        <dbReference type="Rhea" id="RHEA:20724"/>
        <dbReference type="ChEBI" id="CHEBI:15377"/>
        <dbReference type="ChEBI" id="CHEBI:58521"/>
        <dbReference type="ChEBI" id="CHEBI:137480"/>
        <dbReference type="EC" id="4.2.1.17"/>
    </reaction>
</comment>
<keyword evidence="9" id="KW-0520">NAD</keyword>
<comment type="similarity">
    <text evidence="6">In the N-terminal section; belongs to the enoyl-CoA hydratase/isomerase family.</text>
</comment>
<evidence type="ECO:0000313" key="21">
    <source>
        <dbReference type="EMBL" id="TVU18983.1"/>
    </source>
</evidence>
<evidence type="ECO:0000256" key="4">
    <source>
        <dbReference type="ARBA" id="ARBA00005005"/>
    </source>
</evidence>
<organism evidence="21 22">
    <name type="scientific">Eragrostis curvula</name>
    <name type="common">weeping love grass</name>
    <dbReference type="NCBI Taxonomy" id="38414"/>
    <lineage>
        <taxon>Eukaryota</taxon>
        <taxon>Viridiplantae</taxon>
        <taxon>Streptophyta</taxon>
        <taxon>Embryophyta</taxon>
        <taxon>Tracheophyta</taxon>
        <taxon>Spermatophyta</taxon>
        <taxon>Magnoliopsida</taxon>
        <taxon>Liliopsida</taxon>
        <taxon>Poales</taxon>
        <taxon>Poaceae</taxon>
        <taxon>PACMAD clade</taxon>
        <taxon>Chloridoideae</taxon>
        <taxon>Eragrostideae</taxon>
        <taxon>Eragrostidinae</taxon>
        <taxon>Eragrostis</taxon>
    </lineage>
</organism>
<evidence type="ECO:0000256" key="5">
    <source>
        <dbReference type="ARBA" id="ARBA00007005"/>
    </source>
</evidence>
<dbReference type="InterPro" id="IPR008927">
    <property type="entry name" value="6-PGluconate_DH-like_C_sf"/>
</dbReference>
<comment type="catalytic activity">
    <reaction evidence="1">
        <text>a (3Z)-enoyl-CoA = a 4-saturated (2E)-enoyl-CoA</text>
        <dbReference type="Rhea" id="RHEA:45900"/>
        <dbReference type="ChEBI" id="CHEBI:85097"/>
        <dbReference type="ChEBI" id="CHEBI:85489"/>
        <dbReference type="EC" id="5.3.3.8"/>
    </reaction>
</comment>
<dbReference type="InterPro" id="IPR029045">
    <property type="entry name" value="ClpP/crotonase-like_dom_sf"/>
</dbReference>
<accession>A0A5J9U5S6</accession>
<dbReference type="UniPathway" id="UPA00659"/>
<comment type="caution">
    <text evidence="21">The sequence shown here is derived from an EMBL/GenBank/DDBJ whole genome shotgun (WGS) entry which is preliminary data.</text>
</comment>
<dbReference type="AlphaFoldDB" id="A0A5J9U5S6"/>
<comment type="catalytic activity">
    <reaction evidence="16">
        <text>a (3S)-3-hydroxyacyl-CoA = a (2E)-enoyl-CoA + H2O</text>
        <dbReference type="Rhea" id="RHEA:16105"/>
        <dbReference type="ChEBI" id="CHEBI:15377"/>
        <dbReference type="ChEBI" id="CHEBI:57318"/>
        <dbReference type="ChEBI" id="CHEBI:58856"/>
        <dbReference type="EC" id="4.2.1.17"/>
    </reaction>
</comment>
<feature type="domain" description="3-hydroxyacyl-CoA dehydrogenase C-terminal" evidence="19">
    <location>
        <begin position="487"/>
        <end position="580"/>
    </location>
</feature>
<evidence type="ECO:0000256" key="18">
    <source>
        <dbReference type="RuleBase" id="RU003707"/>
    </source>
</evidence>
<evidence type="ECO:0000256" key="8">
    <source>
        <dbReference type="ARBA" id="ARBA00023002"/>
    </source>
</evidence>
<reference evidence="21 22" key="1">
    <citation type="journal article" date="2019" name="Sci. Rep.">
        <title>A high-quality genome of Eragrostis curvula grass provides insights into Poaceae evolution and supports new strategies to enhance forage quality.</title>
        <authorList>
            <person name="Carballo J."/>
            <person name="Santos B.A.C.M."/>
            <person name="Zappacosta D."/>
            <person name="Garbus I."/>
            <person name="Selva J.P."/>
            <person name="Gallo C.A."/>
            <person name="Diaz A."/>
            <person name="Albertini E."/>
            <person name="Caccamo M."/>
            <person name="Echenique V."/>
        </authorList>
    </citation>
    <scope>NUCLEOTIDE SEQUENCE [LARGE SCALE GENOMIC DNA]</scope>
    <source>
        <strain evidence="22">cv. Victoria</strain>
        <tissue evidence="21">Leaf</tissue>
    </source>
</reference>
<evidence type="ECO:0000256" key="12">
    <source>
        <dbReference type="ARBA" id="ARBA00023235"/>
    </source>
</evidence>
<dbReference type="Pfam" id="PF00378">
    <property type="entry name" value="ECH_1"/>
    <property type="match status" value="1"/>
</dbReference>
<comment type="catalytic activity">
    <reaction evidence="15">
        <text>(3S)-3-hydroxybutanoyl-CoA = (3R)-3-hydroxybutanoyl-CoA</text>
        <dbReference type="Rhea" id="RHEA:21760"/>
        <dbReference type="ChEBI" id="CHEBI:57315"/>
        <dbReference type="ChEBI" id="CHEBI:57316"/>
        <dbReference type="EC" id="5.1.2.3"/>
    </reaction>
</comment>
<name>A0A5J9U5S6_9POAL</name>
<keyword evidence="11" id="KW-0576">Peroxisome</keyword>
<dbReference type="Proteomes" id="UP000324897">
    <property type="component" value="Chromosome 7"/>
</dbReference>
<evidence type="ECO:0000259" key="20">
    <source>
        <dbReference type="Pfam" id="PF02737"/>
    </source>
</evidence>
<dbReference type="Gramene" id="TVU18983">
    <property type="protein sequence ID" value="TVU18983"/>
    <property type="gene ID" value="EJB05_35106"/>
</dbReference>
<dbReference type="FunFam" id="1.10.1040.50:FF:000004">
    <property type="entry name" value="Peroxisomal fatty acid beta-oxidation multifunctional protein"/>
    <property type="match status" value="1"/>
</dbReference>
<dbReference type="InterPro" id="IPR036291">
    <property type="entry name" value="NAD(P)-bd_dom_sf"/>
</dbReference>
<dbReference type="Pfam" id="PF02737">
    <property type="entry name" value="3HCDH_N"/>
    <property type="match status" value="1"/>
</dbReference>
<evidence type="ECO:0000313" key="22">
    <source>
        <dbReference type="Proteomes" id="UP000324897"/>
    </source>
</evidence>
<dbReference type="FunFam" id="3.90.226.10:FF:000025">
    <property type="entry name" value="Peroxisomal fatty acid beta-oxidation multifunctional protein"/>
    <property type="match status" value="1"/>
</dbReference>
<dbReference type="InterPro" id="IPR006108">
    <property type="entry name" value="3HC_DH_C"/>
</dbReference>
<comment type="pathway">
    <text evidence="4">Lipid metabolism; fatty acid beta-oxidation.</text>
</comment>
<dbReference type="OrthoDB" id="2018133at2759"/>
<evidence type="ECO:0000256" key="9">
    <source>
        <dbReference type="ARBA" id="ARBA00023027"/>
    </source>
</evidence>
<dbReference type="GO" id="GO:0008692">
    <property type="term" value="F:3-hydroxybutyryl-CoA epimerase activity"/>
    <property type="evidence" value="ECO:0007669"/>
    <property type="project" value="UniProtKB-EC"/>
</dbReference>
<dbReference type="SUPFAM" id="SSF52096">
    <property type="entry name" value="ClpP/crotonase"/>
    <property type="match status" value="1"/>
</dbReference>
<dbReference type="InterPro" id="IPR018376">
    <property type="entry name" value="Enoyl-CoA_hyd/isom_CS"/>
</dbReference>
<keyword evidence="14" id="KW-0511">Multifunctional enzyme</keyword>
<dbReference type="PANTHER" id="PTHR23309">
    <property type="entry name" value="3-HYDROXYACYL-COA DEHYROGENASE"/>
    <property type="match status" value="1"/>
</dbReference>
<keyword evidence="13" id="KW-0456">Lyase</keyword>
<sequence length="718" mass="79219">MARGTTAMEVRADGVAVITISNPPVNALSDDVMASLWRNYDEALSRNDVKAIVLTGAKGRFCGGFDINAFGNKPKYKPGVLSIDFLTNIVEDACKPSVAAIDGIALGGGLEAAMVCHARVSTPSAQLALPELQLGLIPGMGGTQRLPRLVGLPKALEMMLMSKSIKGKDAHELGLVDAITSANELVSTACSLALDIVEQKRPWFKSLYRTDKLPNIGEMKKILKNARVQAKKQAADVQHPIVCIDVIEEGILSDPRAGLMKEVISAKKLEYSQTSKSLRHFFFAQRATSKIPKVTNMGLIPRKIKKAAIVGGGLMGSGIATLFILNNYSIVLKEVDEQFLSAGINRIKANLQSFVRKGQLTKLDYEKKLSLLSGVLDYEQFRDADVVIEAVIEDLSLKQQIFSDLEKYCRHNCIFATNTSTINLNLIGQRTSCPDRIVGAHFFSPAHVMPLLEIVRTHQTSPQIIVDLLDVAKKIHKTPIVAGNCTGFAVNRMFFPYAQAAGFLVDHGLDVYRIDHVITQFGMPMGPFRLGDLVGLHVASATGNQYLQSYPERCYNSMLVRILLEDNRTGESSRRGFYVYDDRRKATPDPDLRKYIERSRTMAGVVQDSKLINLSDNDIVEMIFFPVVNEACRVLDEGIALKASDLDVASIMGMGFPSYRGGVMFWADSLSSRYVYNRLEAWSKDYGGFFKPCEYLTIRARKDASLVLEKLNTVPLVM</sequence>
<evidence type="ECO:0000256" key="11">
    <source>
        <dbReference type="ARBA" id="ARBA00023140"/>
    </source>
</evidence>
<dbReference type="InterPro" id="IPR001753">
    <property type="entry name" value="Enoyl-CoA_hydra/iso"/>
</dbReference>